<evidence type="ECO:0000313" key="3">
    <source>
        <dbReference type="EMBL" id="KKO11451.1"/>
    </source>
</evidence>
<organism evidence="3">
    <name type="scientific">marine sediment metagenome</name>
    <dbReference type="NCBI Taxonomy" id="412755"/>
    <lineage>
        <taxon>unclassified sequences</taxon>
        <taxon>metagenomes</taxon>
        <taxon>ecological metagenomes</taxon>
    </lineage>
</organism>
<gene>
    <name evidence="3" type="ORF">LCGC14_0019320</name>
</gene>
<evidence type="ECO:0008006" key="4">
    <source>
        <dbReference type="Google" id="ProtNLM"/>
    </source>
</evidence>
<dbReference type="Pfam" id="PF01408">
    <property type="entry name" value="GFO_IDH_MocA"/>
    <property type="match status" value="1"/>
</dbReference>
<dbReference type="SUPFAM" id="SSF55347">
    <property type="entry name" value="Glyceraldehyde-3-phosphate dehydrogenase-like, C-terminal domain"/>
    <property type="match status" value="1"/>
</dbReference>
<dbReference type="AlphaFoldDB" id="A0A0F9W2D1"/>
<dbReference type="Gene3D" id="3.40.50.720">
    <property type="entry name" value="NAD(P)-binding Rossmann-like Domain"/>
    <property type="match status" value="1"/>
</dbReference>
<dbReference type="PANTHER" id="PTHR43708:SF8">
    <property type="entry name" value="OXIDOREDUCTASE"/>
    <property type="match status" value="1"/>
</dbReference>
<dbReference type="InterPro" id="IPR000683">
    <property type="entry name" value="Gfo/Idh/MocA-like_OxRdtase_N"/>
</dbReference>
<dbReference type="Pfam" id="PF22725">
    <property type="entry name" value="GFO_IDH_MocA_C3"/>
    <property type="match status" value="1"/>
</dbReference>
<dbReference type="PANTHER" id="PTHR43708">
    <property type="entry name" value="CONSERVED EXPRESSED OXIDOREDUCTASE (EUROFUNG)"/>
    <property type="match status" value="1"/>
</dbReference>
<name>A0A0F9W2D1_9ZZZZ</name>
<reference evidence="3" key="1">
    <citation type="journal article" date="2015" name="Nature">
        <title>Complex archaea that bridge the gap between prokaryotes and eukaryotes.</title>
        <authorList>
            <person name="Spang A."/>
            <person name="Saw J.H."/>
            <person name="Jorgensen S.L."/>
            <person name="Zaremba-Niedzwiedzka K."/>
            <person name="Martijn J."/>
            <person name="Lind A.E."/>
            <person name="van Eijk R."/>
            <person name="Schleper C."/>
            <person name="Guy L."/>
            <person name="Ettema T.J."/>
        </authorList>
    </citation>
    <scope>NUCLEOTIDE SEQUENCE</scope>
</reference>
<evidence type="ECO:0000259" key="2">
    <source>
        <dbReference type="Pfam" id="PF22725"/>
    </source>
</evidence>
<dbReference type="InterPro" id="IPR055170">
    <property type="entry name" value="GFO_IDH_MocA-like_dom"/>
</dbReference>
<dbReference type="Gene3D" id="3.30.360.10">
    <property type="entry name" value="Dihydrodipicolinate Reductase, domain 2"/>
    <property type="match status" value="1"/>
</dbReference>
<evidence type="ECO:0000259" key="1">
    <source>
        <dbReference type="Pfam" id="PF01408"/>
    </source>
</evidence>
<comment type="caution">
    <text evidence="3">The sequence shown here is derived from an EMBL/GenBank/DDBJ whole genome shotgun (WGS) entry which is preliminary data.</text>
</comment>
<accession>A0A0F9W2D1</accession>
<feature type="domain" description="GFO/IDH/MocA-like oxidoreductase" evidence="2">
    <location>
        <begin position="134"/>
        <end position="250"/>
    </location>
</feature>
<dbReference type="InterPro" id="IPR036291">
    <property type="entry name" value="NAD(P)-bd_dom_sf"/>
</dbReference>
<dbReference type="EMBL" id="LAZR01000003">
    <property type="protein sequence ID" value="KKO11451.1"/>
    <property type="molecule type" value="Genomic_DNA"/>
</dbReference>
<dbReference type="SUPFAM" id="SSF51735">
    <property type="entry name" value="NAD(P)-binding Rossmann-fold domains"/>
    <property type="match status" value="1"/>
</dbReference>
<dbReference type="InterPro" id="IPR051317">
    <property type="entry name" value="Gfo/Idh/MocA_oxidoreduct"/>
</dbReference>
<proteinExistence type="predicted"/>
<dbReference type="GO" id="GO:0000166">
    <property type="term" value="F:nucleotide binding"/>
    <property type="evidence" value="ECO:0007669"/>
    <property type="project" value="InterPro"/>
</dbReference>
<protein>
    <recommendedName>
        <fullName evidence="4">Gfo/Idh/MocA-like oxidoreductase N-terminal domain-containing protein</fullName>
    </recommendedName>
</protein>
<feature type="domain" description="Gfo/Idh/MocA-like oxidoreductase N-terminal" evidence="1">
    <location>
        <begin position="7"/>
        <end position="120"/>
    </location>
</feature>
<sequence length="329" mass="35717">MSKKIWRVGMVGAGGISSMHLEGIARHPDRLQVVAATDPDPQALAETADKYDIPRRYERLDQMLADGDVDVAVVCTPTHIRSDVVVPLLEAGIPVFCEKPLAETFAEAKVIAGASSRTGTPAAVDQNFRRCFTFAAAKEVLAAGEIGRPLHWIQSAVGLRRDRGWRLTRDRYVMAIMSIHWLDGYRYLFGEEPLIVYCRGVNSPAVEGKPDTGVSLILEFPSGVVVNLSESFSSFAGGSRATLDCEKGALALDYQTLTVIDADGGRREIANPFDFEGAAVHLLLDLCDAVETGRQPETAVADNLNSIRIMEAAYRSLASGKPVNIEDVQ</sequence>